<dbReference type="InterPro" id="IPR045394">
    <property type="entry name" value="Abhydrolase_dom"/>
</dbReference>
<evidence type="ECO:0000313" key="3">
    <source>
        <dbReference type="Proteomes" id="UP001185792"/>
    </source>
</evidence>
<dbReference type="Pfam" id="PF20091">
    <property type="entry name" value="Abhydrolase_10"/>
    <property type="match status" value="1"/>
</dbReference>
<keyword evidence="3" id="KW-1185">Reference proteome</keyword>
<evidence type="ECO:0000259" key="1">
    <source>
        <dbReference type="Pfam" id="PF20091"/>
    </source>
</evidence>
<dbReference type="SUPFAM" id="SSF53474">
    <property type="entry name" value="alpha/beta-Hydrolases"/>
    <property type="match status" value="1"/>
</dbReference>
<accession>A0ABU4ENR0</accession>
<organism evidence="2 3">
    <name type="scientific">Williamsia marianensis</name>
    <dbReference type="NCBI Taxonomy" id="85044"/>
    <lineage>
        <taxon>Bacteria</taxon>
        <taxon>Bacillati</taxon>
        <taxon>Actinomycetota</taxon>
        <taxon>Actinomycetes</taxon>
        <taxon>Mycobacteriales</taxon>
        <taxon>Nocardiaceae</taxon>
        <taxon>Williamsia</taxon>
    </lineage>
</organism>
<proteinExistence type="predicted"/>
<sequence length="475" mass="49925">MRGHDTTDEDDSRSLQEGRLMGAEFALLSGGAGLSLMSAVPGPDLAGAGYDEGEYAVSGVATRYTAADLPADGRFAIEPVDDAEFITRVVTRAPADADRFNGTLVVEWLNVSSGQDAAPDYTYLSEEIVRGGYAWVGVSAQFSGVQGGSATVAVGDGAPKGLVGADPERYGGLHHPGDGYSYSIFSTIIDTLRNGSATPLAHLDIQRVLAVGESQSALAMTTYANGVQPHDRLVDGFVIHSRAGAPMPLGEPGRAIDLVAALGAPAVRIRDDLDVPVILVQTETDILGHLWYHPARQADSARLRLWEVAGSAHADRFQIGDFETFLGCPTAVNDGQQRFVVRAALRHLAAWVSDGREPPAAEQMAVDDTGPTPRFVTDAVGNVVGGVRTPSVEVPTSVLSGFSTATASRICQLFGSTVPLSLSELTTMYGTPEAYLEQYSAAADEAIARGFVLAEDRAEILGDAHRVAAGWSAGR</sequence>
<keyword evidence="2" id="KW-0378">Hydrolase</keyword>
<reference evidence="2 3" key="1">
    <citation type="submission" date="2023-10" db="EMBL/GenBank/DDBJ databases">
        <title>Development of a sustainable strategy for remediation of hydrocarbon-contaminated territories based on the waste exchange concept.</title>
        <authorList>
            <person name="Krivoruchko A."/>
        </authorList>
    </citation>
    <scope>NUCLEOTIDE SEQUENCE [LARGE SCALE GENOMIC DNA]</scope>
    <source>
        <strain evidence="2 3">IEGM 1236</strain>
    </source>
</reference>
<dbReference type="Proteomes" id="UP001185792">
    <property type="component" value="Unassembled WGS sequence"/>
</dbReference>
<gene>
    <name evidence="2" type="ORF">R4198_01720</name>
</gene>
<dbReference type="GO" id="GO:0016787">
    <property type="term" value="F:hydrolase activity"/>
    <property type="evidence" value="ECO:0007669"/>
    <property type="project" value="UniProtKB-KW"/>
</dbReference>
<evidence type="ECO:0000313" key="2">
    <source>
        <dbReference type="EMBL" id="MDV7132396.1"/>
    </source>
</evidence>
<dbReference type="RefSeq" id="WP_317711884.1">
    <property type="nucleotide sequence ID" value="NZ_JAWLUM010000001.1"/>
</dbReference>
<dbReference type="InterPro" id="IPR029058">
    <property type="entry name" value="AB_hydrolase_fold"/>
</dbReference>
<dbReference type="EMBL" id="JAWLUM010000001">
    <property type="protein sequence ID" value="MDV7132396.1"/>
    <property type="molecule type" value="Genomic_DNA"/>
</dbReference>
<comment type="caution">
    <text evidence="2">The sequence shown here is derived from an EMBL/GenBank/DDBJ whole genome shotgun (WGS) entry which is preliminary data.</text>
</comment>
<feature type="domain" description="Alpha/beta hydrolase" evidence="1">
    <location>
        <begin position="33"/>
        <end position="461"/>
    </location>
</feature>
<protein>
    <submittedName>
        <fullName evidence="2">Alpha/beta hydrolase domain-containing protein</fullName>
    </submittedName>
</protein>
<name>A0ABU4ENR0_WILMA</name>